<feature type="region of interest" description="Disordered" evidence="5">
    <location>
        <begin position="606"/>
        <end position="630"/>
    </location>
</feature>
<feature type="region of interest" description="Disordered" evidence="5">
    <location>
        <begin position="555"/>
        <end position="594"/>
    </location>
</feature>
<evidence type="ECO:0000313" key="9">
    <source>
        <dbReference type="Proteomes" id="UP001213681"/>
    </source>
</evidence>
<dbReference type="PANTHER" id="PTHR13230">
    <property type="entry name" value="GENERAL TRANSCRIPTION FACTOR IIIC, POLYPEPTIDE 5"/>
    <property type="match status" value="1"/>
</dbReference>
<evidence type="ECO:0000259" key="7">
    <source>
        <dbReference type="Pfam" id="PF17682"/>
    </source>
</evidence>
<dbReference type="EMBL" id="JAPVEA010000002">
    <property type="protein sequence ID" value="KAJ5461972.1"/>
    <property type="molecule type" value="Genomic_DNA"/>
</dbReference>
<dbReference type="InterPro" id="IPR042536">
    <property type="entry name" value="TFIIIC_tauA_Sfc1"/>
</dbReference>
<keyword evidence="9" id="KW-1185">Reference proteome</keyword>
<dbReference type="PANTHER" id="PTHR13230:SF5">
    <property type="entry name" value="GENERAL TRANSCRIPTION FACTOR 3C POLYPEPTIDE 5"/>
    <property type="match status" value="1"/>
</dbReference>
<feature type="domain" description="Transcription factor IIIC subunit 5 HTH" evidence="6">
    <location>
        <begin position="197"/>
        <end position="348"/>
    </location>
</feature>
<dbReference type="Gene3D" id="3.30.200.160">
    <property type="entry name" value="TFIIIC, subcomplex tauA, subunit Sfc1, barrel domain"/>
    <property type="match status" value="1"/>
</dbReference>
<dbReference type="GO" id="GO:0005634">
    <property type="term" value="C:nucleus"/>
    <property type="evidence" value="ECO:0007669"/>
    <property type="project" value="UniProtKB-SubCell"/>
</dbReference>
<dbReference type="GO" id="GO:0006384">
    <property type="term" value="P:transcription initiation at RNA polymerase III promoter"/>
    <property type="evidence" value="ECO:0007669"/>
    <property type="project" value="InterPro"/>
</dbReference>
<protein>
    <recommendedName>
        <fullName evidence="10">Transcription factor IIIC subunit 5 HTH domain-containing protein</fullName>
    </recommendedName>
</protein>
<evidence type="ECO:0000256" key="4">
    <source>
        <dbReference type="ARBA" id="ARBA00023242"/>
    </source>
</evidence>
<keyword evidence="3" id="KW-0804">Transcription</keyword>
<evidence type="ECO:0000256" key="5">
    <source>
        <dbReference type="SAM" id="MobiDB-lite"/>
    </source>
</evidence>
<dbReference type="InterPro" id="IPR040454">
    <property type="entry name" value="TF_IIIC_Tfc1/Sfc1"/>
</dbReference>
<dbReference type="GO" id="GO:0001002">
    <property type="term" value="F:RNA polymerase III type 1 promoter sequence-specific DNA binding"/>
    <property type="evidence" value="ECO:0007669"/>
    <property type="project" value="TreeGrafter"/>
</dbReference>
<dbReference type="GeneID" id="81597150"/>
<dbReference type="InterPro" id="IPR041499">
    <property type="entry name" value="Tfc1/Sfc1_N"/>
</dbReference>
<sequence>MEKQRESRTASFYKIPPLHLVSVEHPAVIRNLDKAVATLQGNTGIEKMLNPPKADASINLMLRPEDALSRPLQSISCPSNNVLLKVTVPKRTGRKRKRGSDEPFVDATPESTGEPLRRRPAKEIMRSLSDNPSKYRVEAMGKIERTHVFRGMPDFVYSTMNSAFSNRFRQQILPYELEKIKQFDLDMSKGATLNVDLIPPPSFSQGEVPFQYIYRQNPMVKKAVDQSGEMTTVNTQQVARVRTHLVAYDIPQVPHQPQEDLRPIEELENSLRATIQLLEELFEKRPAWTRRAIRNHLTTDEQRNNLRHAVPYVGYIFRSGPWRDAIIKLGHDPRTSPAYRDYQTFMFRILPREAELARDGGTGRRHNISRVIGDEINQSPDMTDTHIFTGQLPLPRDGRIWMACDIVDPLLKNILYPPNPPEDFLRPSCEIITDGWFGNGTLAKVKTIMRSKIQTLIEDRKPHDSDFWRIVAFPDHAYTEADLGLFTVPLEGTISREVAMATEVRASIKGAPLWRKMHDRGHADLDGEKVGVLKRARGKGKKGKKGKDVVFEVEREDEEVDEGGEEDEVEVEVEDVGGGNGDESEGEEEEMERVEMWHEQAVAAVQAREAALAEEDEDENDEGDDMDGDE</sequence>
<reference evidence="8" key="1">
    <citation type="submission" date="2022-12" db="EMBL/GenBank/DDBJ databases">
        <authorList>
            <person name="Petersen C."/>
        </authorList>
    </citation>
    <scope>NUCLEOTIDE SEQUENCE</scope>
    <source>
        <strain evidence="8">IBT 16125</strain>
    </source>
</reference>
<evidence type="ECO:0000259" key="6">
    <source>
        <dbReference type="Pfam" id="PF09734"/>
    </source>
</evidence>
<accession>A0AAD6CH83</accession>
<name>A0AAD6CH83_9EURO</name>
<feature type="domain" description="Transcription factor IIIC subunit Tfc1/Sfc1 triple barrel" evidence="7">
    <location>
        <begin position="21"/>
        <end position="158"/>
    </location>
</feature>
<dbReference type="Pfam" id="PF09734">
    <property type="entry name" value="Tau95"/>
    <property type="match status" value="1"/>
</dbReference>
<reference evidence="8" key="2">
    <citation type="journal article" date="2023" name="IMA Fungus">
        <title>Comparative genomic study of the Penicillium genus elucidates a diverse pangenome and 15 lateral gene transfer events.</title>
        <authorList>
            <person name="Petersen C."/>
            <person name="Sorensen T."/>
            <person name="Nielsen M.R."/>
            <person name="Sondergaard T.E."/>
            <person name="Sorensen J.L."/>
            <person name="Fitzpatrick D.A."/>
            <person name="Frisvad J.C."/>
            <person name="Nielsen K.L."/>
        </authorList>
    </citation>
    <scope>NUCLEOTIDE SEQUENCE</scope>
    <source>
        <strain evidence="8">IBT 16125</strain>
    </source>
</reference>
<comment type="subcellular location">
    <subcellularLocation>
        <location evidence="1">Nucleus</location>
    </subcellularLocation>
</comment>
<organism evidence="8 9">
    <name type="scientific">Penicillium daleae</name>
    <dbReference type="NCBI Taxonomy" id="63821"/>
    <lineage>
        <taxon>Eukaryota</taxon>
        <taxon>Fungi</taxon>
        <taxon>Dikarya</taxon>
        <taxon>Ascomycota</taxon>
        <taxon>Pezizomycotina</taxon>
        <taxon>Eurotiomycetes</taxon>
        <taxon>Eurotiomycetidae</taxon>
        <taxon>Eurotiales</taxon>
        <taxon>Aspergillaceae</taxon>
        <taxon>Penicillium</taxon>
    </lineage>
</organism>
<evidence type="ECO:0008006" key="10">
    <source>
        <dbReference type="Google" id="ProtNLM"/>
    </source>
</evidence>
<evidence type="ECO:0000256" key="1">
    <source>
        <dbReference type="ARBA" id="ARBA00004123"/>
    </source>
</evidence>
<dbReference type="InterPro" id="IPR019136">
    <property type="entry name" value="TF_IIIC_su-5_HTH"/>
</dbReference>
<proteinExistence type="predicted"/>
<dbReference type="GO" id="GO:0000127">
    <property type="term" value="C:transcription factor TFIIIC complex"/>
    <property type="evidence" value="ECO:0007669"/>
    <property type="project" value="InterPro"/>
</dbReference>
<evidence type="ECO:0000256" key="3">
    <source>
        <dbReference type="ARBA" id="ARBA00023163"/>
    </source>
</evidence>
<keyword evidence="2" id="KW-0238">DNA-binding</keyword>
<evidence type="ECO:0000313" key="8">
    <source>
        <dbReference type="EMBL" id="KAJ5461972.1"/>
    </source>
</evidence>
<dbReference type="Pfam" id="PF17682">
    <property type="entry name" value="Tau95_N"/>
    <property type="match status" value="1"/>
</dbReference>
<feature type="region of interest" description="Disordered" evidence="5">
    <location>
        <begin position="89"/>
        <end position="117"/>
    </location>
</feature>
<dbReference type="AlphaFoldDB" id="A0AAD6CH83"/>
<comment type="caution">
    <text evidence="8">The sequence shown here is derived from an EMBL/GenBank/DDBJ whole genome shotgun (WGS) entry which is preliminary data.</text>
</comment>
<keyword evidence="4" id="KW-0539">Nucleus</keyword>
<gene>
    <name evidence="8" type="ORF">N7458_003524</name>
</gene>
<dbReference type="RefSeq" id="XP_056771014.1">
    <property type="nucleotide sequence ID" value="XM_056906907.1"/>
</dbReference>
<evidence type="ECO:0000256" key="2">
    <source>
        <dbReference type="ARBA" id="ARBA00023125"/>
    </source>
</evidence>
<feature type="compositionally biased region" description="Acidic residues" evidence="5">
    <location>
        <begin position="582"/>
        <end position="592"/>
    </location>
</feature>
<feature type="compositionally biased region" description="Acidic residues" evidence="5">
    <location>
        <begin position="555"/>
        <end position="575"/>
    </location>
</feature>
<dbReference type="Proteomes" id="UP001213681">
    <property type="component" value="Unassembled WGS sequence"/>
</dbReference>
<dbReference type="GO" id="GO:0001003">
    <property type="term" value="F:RNA polymerase III type 2 promoter sequence-specific DNA binding"/>
    <property type="evidence" value="ECO:0007669"/>
    <property type="project" value="TreeGrafter"/>
</dbReference>
<feature type="compositionally biased region" description="Acidic residues" evidence="5">
    <location>
        <begin position="612"/>
        <end position="630"/>
    </location>
</feature>